<dbReference type="SUPFAM" id="SSF88713">
    <property type="entry name" value="Glycoside hydrolase/deacetylase"/>
    <property type="match status" value="1"/>
</dbReference>
<keyword evidence="3" id="KW-1185">Reference proteome</keyword>
<dbReference type="GO" id="GO:0005975">
    <property type="term" value="P:carbohydrate metabolic process"/>
    <property type="evidence" value="ECO:0007669"/>
    <property type="project" value="InterPro"/>
</dbReference>
<sequence>MWSIEPKTVLGADASPEDIAQYVIDNVEGGSIILLHAMYNTENVLAALDILIPELQRQGYTFCTIFDLYDEYR</sequence>
<evidence type="ECO:0000313" key="3">
    <source>
        <dbReference type="Proteomes" id="UP000324781"/>
    </source>
</evidence>
<proteinExistence type="predicted"/>
<dbReference type="RefSeq" id="WP_207706854.1">
    <property type="nucleotide sequence ID" value="NZ_FQZP01000080.1"/>
</dbReference>
<dbReference type="GO" id="GO:0016810">
    <property type="term" value="F:hydrolase activity, acting on carbon-nitrogen (but not peptide) bonds"/>
    <property type="evidence" value="ECO:0007669"/>
    <property type="project" value="InterPro"/>
</dbReference>
<dbReference type="AlphaFoldDB" id="A0A1M6KHM0"/>
<dbReference type="InterPro" id="IPR002509">
    <property type="entry name" value="NODB_dom"/>
</dbReference>
<evidence type="ECO:0000313" key="2">
    <source>
        <dbReference type="EMBL" id="SHJ58391.1"/>
    </source>
</evidence>
<name>A0A1M6KHM0_9FIRM</name>
<reference evidence="2 3" key="1">
    <citation type="submission" date="2016-11" db="EMBL/GenBank/DDBJ databases">
        <authorList>
            <person name="Varghese N."/>
            <person name="Submissions S."/>
        </authorList>
    </citation>
    <scope>NUCLEOTIDE SEQUENCE [LARGE SCALE GENOMIC DNA]</scope>
    <source>
        <strain evidence="2 3">DSM 19027</strain>
    </source>
</reference>
<feature type="domain" description="NodB homology" evidence="1">
    <location>
        <begin position="1"/>
        <end position="63"/>
    </location>
</feature>
<dbReference type="InterPro" id="IPR011330">
    <property type="entry name" value="Glyco_hydro/deAcase_b/a-brl"/>
</dbReference>
<dbReference type="Proteomes" id="UP000324781">
    <property type="component" value="Unassembled WGS sequence"/>
</dbReference>
<accession>A0A1M6KHM0</accession>
<organism evidence="2 3">
    <name type="scientific">Thermoclostridium caenicola</name>
    <dbReference type="NCBI Taxonomy" id="659425"/>
    <lineage>
        <taxon>Bacteria</taxon>
        <taxon>Bacillati</taxon>
        <taxon>Bacillota</taxon>
        <taxon>Clostridia</taxon>
        <taxon>Eubacteriales</taxon>
        <taxon>Oscillospiraceae</taxon>
        <taxon>Thermoclostridium</taxon>
    </lineage>
</organism>
<evidence type="ECO:0000259" key="1">
    <source>
        <dbReference type="PROSITE" id="PS51677"/>
    </source>
</evidence>
<dbReference type="Gene3D" id="3.20.20.370">
    <property type="entry name" value="Glycoside hydrolase/deacetylase"/>
    <property type="match status" value="1"/>
</dbReference>
<gene>
    <name evidence="2" type="ORF">SAMN05444373_10802</name>
</gene>
<protein>
    <recommendedName>
        <fullName evidence="1">NodB homology domain-containing protein</fullName>
    </recommendedName>
</protein>
<dbReference type="EMBL" id="FQZP01000080">
    <property type="protein sequence ID" value="SHJ58391.1"/>
    <property type="molecule type" value="Genomic_DNA"/>
</dbReference>
<dbReference type="PROSITE" id="PS51677">
    <property type="entry name" value="NODB"/>
    <property type="match status" value="1"/>
</dbReference>